<name>A0A2W1NWE7_PAEXE</name>
<dbReference type="InterPro" id="IPR028082">
    <property type="entry name" value="Peripla_BP_I"/>
</dbReference>
<evidence type="ECO:0000256" key="2">
    <source>
        <dbReference type="ARBA" id="ARBA00023125"/>
    </source>
</evidence>
<feature type="domain" description="HTH lacI-type" evidence="4">
    <location>
        <begin position="1"/>
        <end position="34"/>
    </location>
</feature>
<dbReference type="Proteomes" id="UP000214746">
    <property type="component" value="Unassembled WGS sequence"/>
</dbReference>
<reference evidence="5" key="1">
    <citation type="submission" date="2018-06" db="EMBL/GenBank/DDBJ databases">
        <title>Paenibacillus xerothermodurans sp. nov. an extremely dry heat resistant spore forming bacterium isolated from the soil of Cape Canaveral, Florida.</title>
        <authorList>
            <person name="Seuylemezian A."/>
            <person name="Kaur N."/>
            <person name="Patil P."/>
            <person name="Patil P."/>
            <person name="Mayilraj S."/>
            <person name="Vaishampayan P."/>
        </authorList>
    </citation>
    <scope>NUCLEOTIDE SEQUENCE [LARGE SCALE GENOMIC DNA]</scope>
    <source>
        <strain evidence="5">ATCC 27380</strain>
    </source>
</reference>
<dbReference type="SUPFAM" id="SSF47413">
    <property type="entry name" value="lambda repressor-like DNA-binding domains"/>
    <property type="match status" value="1"/>
</dbReference>
<dbReference type="PROSITE" id="PS50932">
    <property type="entry name" value="HTH_LACI_2"/>
    <property type="match status" value="1"/>
</dbReference>
<dbReference type="EMBL" id="NHRJ02000001">
    <property type="protein sequence ID" value="PZE22863.1"/>
    <property type="molecule type" value="Genomic_DNA"/>
</dbReference>
<evidence type="ECO:0000259" key="4">
    <source>
        <dbReference type="PROSITE" id="PS50932"/>
    </source>
</evidence>
<organism evidence="5 6">
    <name type="scientific">Paenibacillus xerothermodurans</name>
    <dbReference type="NCBI Taxonomy" id="1977292"/>
    <lineage>
        <taxon>Bacteria</taxon>
        <taxon>Bacillati</taxon>
        <taxon>Bacillota</taxon>
        <taxon>Bacilli</taxon>
        <taxon>Bacillales</taxon>
        <taxon>Paenibacillaceae</taxon>
        <taxon>Paenibacillus</taxon>
    </lineage>
</organism>
<keyword evidence="1" id="KW-0805">Transcription regulation</keyword>
<keyword evidence="2" id="KW-0238">DNA-binding</keyword>
<gene>
    <name evidence="5" type="ORF">CBW46_000665</name>
</gene>
<comment type="caution">
    <text evidence="5">The sequence shown here is derived from an EMBL/GenBank/DDBJ whole genome shotgun (WGS) entry which is preliminary data.</text>
</comment>
<sequence>MTGETSSDATRQKVKQVMETLHYVPNWMARSLVLQRTKMLSLLITDITNPFYTALARAVEDAANRCGYKLLFGNSDEDCAKEKDYFQMILSTRHAIKALRFRLYIYNPEEEYIWYWIHSSWMAKWQR</sequence>
<dbReference type="OrthoDB" id="9796186at2"/>
<dbReference type="GO" id="GO:0000976">
    <property type="term" value="F:transcription cis-regulatory region binding"/>
    <property type="evidence" value="ECO:0007669"/>
    <property type="project" value="TreeGrafter"/>
</dbReference>
<evidence type="ECO:0000256" key="3">
    <source>
        <dbReference type="ARBA" id="ARBA00023163"/>
    </source>
</evidence>
<proteinExistence type="predicted"/>
<evidence type="ECO:0000313" key="5">
    <source>
        <dbReference type="EMBL" id="PZE22863.1"/>
    </source>
</evidence>
<dbReference type="InterPro" id="IPR010982">
    <property type="entry name" value="Lambda_DNA-bd_dom_sf"/>
</dbReference>
<accession>A0A2W1NWE7</accession>
<dbReference type="InterPro" id="IPR000843">
    <property type="entry name" value="HTH_LacI"/>
</dbReference>
<protein>
    <recommendedName>
        <fullName evidence="4">HTH lacI-type domain-containing protein</fullName>
    </recommendedName>
</protein>
<dbReference type="GO" id="GO:0003700">
    <property type="term" value="F:DNA-binding transcription factor activity"/>
    <property type="evidence" value="ECO:0007669"/>
    <property type="project" value="TreeGrafter"/>
</dbReference>
<dbReference type="Gene3D" id="1.10.260.40">
    <property type="entry name" value="lambda repressor-like DNA-binding domains"/>
    <property type="match status" value="1"/>
</dbReference>
<dbReference type="Gene3D" id="3.40.50.2300">
    <property type="match status" value="1"/>
</dbReference>
<keyword evidence="3" id="KW-0804">Transcription</keyword>
<dbReference type="PANTHER" id="PTHR30146:SF109">
    <property type="entry name" value="HTH-TYPE TRANSCRIPTIONAL REGULATOR GALS"/>
    <property type="match status" value="1"/>
</dbReference>
<dbReference type="PANTHER" id="PTHR30146">
    <property type="entry name" value="LACI-RELATED TRANSCRIPTIONAL REPRESSOR"/>
    <property type="match status" value="1"/>
</dbReference>
<dbReference type="SMART" id="SM00354">
    <property type="entry name" value="HTH_LACI"/>
    <property type="match status" value="1"/>
</dbReference>
<dbReference type="SUPFAM" id="SSF53822">
    <property type="entry name" value="Periplasmic binding protein-like I"/>
    <property type="match status" value="1"/>
</dbReference>
<dbReference type="AlphaFoldDB" id="A0A2W1NWE7"/>
<keyword evidence="6" id="KW-1185">Reference proteome</keyword>
<dbReference type="CDD" id="cd01392">
    <property type="entry name" value="HTH_LacI"/>
    <property type="match status" value="1"/>
</dbReference>
<evidence type="ECO:0000256" key="1">
    <source>
        <dbReference type="ARBA" id="ARBA00023015"/>
    </source>
</evidence>
<evidence type="ECO:0000313" key="6">
    <source>
        <dbReference type="Proteomes" id="UP000214746"/>
    </source>
</evidence>